<evidence type="ECO:0008006" key="4">
    <source>
        <dbReference type="Google" id="ProtNLM"/>
    </source>
</evidence>
<name>A0A0V0TSD0_9BILA</name>
<evidence type="ECO:0000313" key="3">
    <source>
        <dbReference type="Proteomes" id="UP000055048"/>
    </source>
</evidence>
<feature type="chain" id="PRO_5006869526" description="Secreted protein" evidence="1">
    <location>
        <begin position="19"/>
        <end position="96"/>
    </location>
</feature>
<reference evidence="2 3" key="1">
    <citation type="submission" date="2015-01" db="EMBL/GenBank/DDBJ databases">
        <title>Evolution of Trichinella species and genotypes.</title>
        <authorList>
            <person name="Korhonen P.K."/>
            <person name="Edoardo P."/>
            <person name="Giuseppe L.R."/>
            <person name="Gasser R.B."/>
        </authorList>
    </citation>
    <scope>NUCLEOTIDE SEQUENCE [LARGE SCALE GENOMIC DNA]</scope>
    <source>
        <strain evidence="2">ISS417</strain>
    </source>
</reference>
<proteinExistence type="predicted"/>
<gene>
    <name evidence="2" type="ORF">T05_2730</name>
</gene>
<keyword evidence="3" id="KW-1185">Reference proteome</keyword>
<keyword evidence="1" id="KW-0732">Signal</keyword>
<evidence type="ECO:0000256" key="1">
    <source>
        <dbReference type="SAM" id="SignalP"/>
    </source>
</evidence>
<accession>A0A0V0TSD0</accession>
<feature type="signal peptide" evidence="1">
    <location>
        <begin position="1"/>
        <end position="18"/>
    </location>
</feature>
<organism evidence="2 3">
    <name type="scientific">Trichinella murrelli</name>
    <dbReference type="NCBI Taxonomy" id="144512"/>
    <lineage>
        <taxon>Eukaryota</taxon>
        <taxon>Metazoa</taxon>
        <taxon>Ecdysozoa</taxon>
        <taxon>Nematoda</taxon>
        <taxon>Enoplea</taxon>
        <taxon>Dorylaimia</taxon>
        <taxon>Trichinellida</taxon>
        <taxon>Trichinellidae</taxon>
        <taxon>Trichinella</taxon>
    </lineage>
</organism>
<comment type="caution">
    <text evidence="2">The sequence shown here is derived from an EMBL/GenBank/DDBJ whole genome shotgun (WGS) entry which is preliminary data.</text>
</comment>
<dbReference type="EMBL" id="JYDJ01000158">
    <property type="protein sequence ID" value="KRX41900.1"/>
    <property type="molecule type" value="Genomic_DNA"/>
</dbReference>
<dbReference type="Proteomes" id="UP000055048">
    <property type="component" value="Unassembled WGS sequence"/>
</dbReference>
<protein>
    <recommendedName>
        <fullName evidence="4">Secreted protein</fullName>
    </recommendedName>
</protein>
<evidence type="ECO:0000313" key="2">
    <source>
        <dbReference type="EMBL" id="KRX41900.1"/>
    </source>
</evidence>
<dbReference type="AlphaFoldDB" id="A0A0V0TSD0"/>
<sequence length="96" mass="11644">MLRHLLFILLHATNYYCAYYVGKITRINSKILNIHQFRHQSATSYANERRIFIIRNFFCIWKSGWQERLLNIEPLNQPVLGEIKHPQNSSRQKWKQ</sequence>